<sequence>MSPNVSVIVRTRNSAATLPATLSSLRSQTVPVRVVVVDSGSTDATVSIARDDADQLVQVPGESFSYGGALNTGAEAAPGPVQGSLSSHTVLPRPDWVEIALSHLDAGAVAVCGGDVDGGGRPLRAPLSADAEYLSRHRYWGFTNTASLWRADVRSAHPFDETLVASEDQEWSWRVVADGGVLVVDPRLTVSGSHRRTAGLKAYHQRMVREIRALEHLRPLAHYPLWQGVADWVRSEPVDPFVSRVRPFGRTRLLDIAARWDAGRQQRHGKVPQPRTRHRASSGNGEVRADV</sequence>
<protein>
    <recommendedName>
        <fullName evidence="9">4,4'-diaponeurosporenoate glycosyltransferase</fullName>
    </recommendedName>
</protein>
<dbReference type="Proteomes" id="UP001555826">
    <property type="component" value="Unassembled WGS sequence"/>
</dbReference>
<evidence type="ECO:0000256" key="10">
    <source>
        <dbReference type="SAM" id="MobiDB-lite"/>
    </source>
</evidence>
<evidence type="ECO:0000256" key="7">
    <source>
        <dbReference type="ARBA" id="ARBA00037904"/>
    </source>
</evidence>
<dbReference type="PANTHER" id="PTHR43646:SF2">
    <property type="entry name" value="GLYCOSYLTRANSFERASE 2-LIKE DOMAIN-CONTAINING PROTEIN"/>
    <property type="match status" value="1"/>
</dbReference>
<keyword evidence="5" id="KW-0472">Membrane</keyword>
<keyword evidence="2" id="KW-1003">Cell membrane</keyword>
<dbReference type="Pfam" id="PF00535">
    <property type="entry name" value="Glycos_transf_2"/>
    <property type="match status" value="1"/>
</dbReference>
<evidence type="ECO:0000256" key="1">
    <source>
        <dbReference type="ARBA" id="ARBA00004236"/>
    </source>
</evidence>
<feature type="region of interest" description="Disordered" evidence="10">
    <location>
        <begin position="264"/>
        <end position="291"/>
    </location>
</feature>
<gene>
    <name evidence="12" type="ORF">AB1207_14215</name>
</gene>
<evidence type="ECO:0000313" key="13">
    <source>
        <dbReference type="Proteomes" id="UP001555826"/>
    </source>
</evidence>
<organism evidence="12 13">
    <name type="scientific">Kineococcus endophyticus</name>
    <dbReference type="NCBI Taxonomy" id="1181883"/>
    <lineage>
        <taxon>Bacteria</taxon>
        <taxon>Bacillati</taxon>
        <taxon>Actinomycetota</taxon>
        <taxon>Actinomycetes</taxon>
        <taxon>Kineosporiales</taxon>
        <taxon>Kineosporiaceae</taxon>
        <taxon>Kineococcus</taxon>
    </lineage>
</organism>
<keyword evidence="3" id="KW-0328">Glycosyltransferase</keyword>
<comment type="caution">
    <text evidence="12">The sequence shown here is derived from an EMBL/GenBank/DDBJ whole genome shotgun (WGS) entry which is preliminary data.</text>
</comment>
<feature type="domain" description="Glycosyltransferase 2-like" evidence="11">
    <location>
        <begin position="6"/>
        <end position="119"/>
    </location>
</feature>
<dbReference type="Gene3D" id="3.90.550.10">
    <property type="entry name" value="Spore Coat Polysaccharide Biosynthesis Protein SpsA, Chain A"/>
    <property type="match status" value="1"/>
</dbReference>
<dbReference type="InterPro" id="IPR029044">
    <property type="entry name" value="Nucleotide-diphossugar_trans"/>
</dbReference>
<dbReference type="PANTHER" id="PTHR43646">
    <property type="entry name" value="GLYCOSYLTRANSFERASE"/>
    <property type="match status" value="1"/>
</dbReference>
<dbReference type="InterPro" id="IPR001173">
    <property type="entry name" value="Glyco_trans_2-like"/>
</dbReference>
<evidence type="ECO:0000256" key="6">
    <source>
        <dbReference type="ARBA" id="ARBA00037281"/>
    </source>
</evidence>
<comment type="similarity">
    <text evidence="8">Belongs to the glycosyltransferase 2 family. CrtQ subfamily.</text>
</comment>
<keyword evidence="4" id="KW-0808">Transferase</keyword>
<evidence type="ECO:0000256" key="3">
    <source>
        <dbReference type="ARBA" id="ARBA00022676"/>
    </source>
</evidence>
<comment type="function">
    <text evidence="6">Catalyzes the glycosylation of 4,4'-diaponeurosporenoate, i.e. the esterification of glucose at the C1'' position with the carboxyl group of 4,4'-diaponeurosporenic acid, to form glycosyl-4,4'-diaponeurosporenoate. This is a step in the biosynthesis of staphyloxanthin, an orange pigment present in most staphylococci strains.</text>
</comment>
<keyword evidence="13" id="KW-1185">Reference proteome</keyword>
<evidence type="ECO:0000313" key="12">
    <source>
        <dbReference type="EMBL" id="MEW9265909.1"/>
    </source>
</evidence>
<dbReference type="EMBL" id="JBFNQN010000009">
    <property type="protein sequence ID" value="MEW9265909.1"/>
    <property type="molecule type" value="Genomic_DNA"/>
</dbReference>
<comment type="pathway">
    <text evidence="7">Carotenoid biosynthesis; staphyloxanthin biosynthesis; staphyloxanthin from farnesyl diphosphate: step 4/5.</text>
</comment>
<evidence type="ECO:0000256" key="8">
    <source>
        <dbReference type="ARBA" id="ARBA00038120"/>
    </source>
</evidence>
<feature type="compositionally biased region" description="Basic residues" evidence="10">
    <location>
        <begin position="265"/>
        <end position="280"/>
    </location>
</feature>
<proteinExistence type="inferred from homology"/>
<dbReference type="SUPFAM" id="SSF53448">
    <property type="entry name" value="Nucleotide-diphospho-sugar transferases"/>
    <property type="match status" value="1"/>
</dbReference>
<name>A0ABV3P8D9_9ACTN</name>
<evidence type="ECO:0000256" key="9">
    <source>
        <dbReference type="ARBA" id="ARBA00040345"/>
    </source>
</evidence>
<evidence type="ECO:0000259" key="11">
    <source>
        <dbReference type="Pfam" id="PF00535"/>
    </source>
</evidence>
<evidence type="ECO:0000256" key="2">
    <source>
        <dbReference type="ARBA" id="ARBA00022475"/>
    </source>
</evidence>
<accession>A0ABV3P8D9</accession>
<reference evidence="12 13" key="1">
    <citation type="submission" date="2024-07" db="EMBL/GenBank/DDBJ databases">
        <authorList>
            <person name="Thanompreechachai J."/>
            <person name="Duangmal K."/>
        </authorList>
    </citation>
    <scope>NUCLEOTIDE SEQUENCE [LARGE SCALE GENOMIC DNA]</scope>
    <source>
        <strain evidence="12 13">KCTC 19886</strain>
    </source>
</reference>
<comment type="subcellular location">
    <subcellularLocation>
        <location evidence="1">Cell membrane</location>
    </subcellularLocation>
</comment>
<evidence type="ECO:0000256" key="5">
    <source>
        <dbReference type="ARBA" id="ARBA00023136"/>
    </source>
</evidence>
<evidence type="ECO:0000256" key="4">
    <source>
        <dbReference type="ARBA" id="ARBA00022679"/>
    </source>
</evidence>